<name>A0A841ZM72_9LIST</name>
<dbReference type="Gene3D" id="3.40.50.2000">
    <property type="entry name" value="Glycogen Phosphorylase B"/>
    <property type="match status" value="2"/>
</dbReference>
<dbReference type="PANTHER" id="PTHR12526">
    <property type="entry name" value="GLYCOSYLTRANSFERASE"/>
    <property type="match status" value="1"/>
</dbReference>
<dbReference type="RefSeq" id="WP_185371872.1">
    <property type="nucleotide sequence ID" value="NZ_JAARRM010000001.1"/>
</dbReference>
<proteinExistence type="inferred from homology"/>
<keyword evidence="2" id="KW-0328">Glycosyltransferase</keyword>
<keyword evidence="3 5" id="KW-0808">Transferase</keyword>
<comment type="caution">
    <text evidence="5">The sequence shown here is derived from an EMBL/GenBank/DDBJ whole genome shotgun (WGS) entry which is preliminary data.</text>
</comment>
<dbReference type="AlphaFoldDB" id="A0A841ZM72"/>
<protein>
    <submittedName>
        <fullName evidence="5">Glycosyltransferase</fullName>
    </submittedName>
</protein>
<accession>A0A841ZM72</accession>
<reference evidence="5 6" key="1">
    <citation type="submission" date="2020-03" db="EMBL/GenBank/DDBJ databases">
        <title>Soil Listeria distribution.</title>
        <authorList>
            <person name="Liao J."/>
            <person name="Wiedmann M."/>
        </authorList>
    </citation>
    <scope>NUCLEOTIDE SEQUENCE [LARGE SCALE GENOMIC DNA]</scope>
    <source>
        <strain evidence="5 6">FSL L7-1507</strain>
    </source>
</reference>
<evidence type="ECO:0000259" key="4">
    <source>
        <dbReference type="Pfam" id="PF00534"/>
    </source>
</evidence>
<dbReference type="Proteomes" id="UP000559885">
    <property type="component" value="Unassembled WGS sequence"/>
</dbReference>
<comment type="similarity">
    <text evidence="1">Belongs to the glycosyltransferase group 1 family. Glycosyltransferase 4 subfamily.</text>
</comment>
<dbReference type="PANTHER" id="PTHR12526:SF640">
    <property type="entry name" value="COLANIC ACID BIOSYNTHESIS GLYCOSYLTRANSFERASE WCAL-RELATED"/>
    <property type="match status" value="1"/>
</dbReference>
<evidence type="ECO:0000256" key="3">
    <source>
        <dbReference type="ARBA" id="ARBA00022679"/>
    </source>
</evidence>
<dbReference type="GO" id="GO:0016757">
    <property type="term" value="F:glycosyltransferase activity"/>
    <property type="evidence" value="ECO:0007669"/>
    <property type="project" value="UniProtKB-KW"/>
</dbReference>
<evidence type="ECO:0000256" key="1">
    <source>
        <dbReference type="ARBA" id="ARBA00009481"/>
    </source>
</evidence>
<organism evidence="5 6">
    <name type="scientific">Listeria aquatica</name>
    <dbReference type="NCBI Taxonomy" id="1494960"/>
    <lineage>
        <taxon>Bacteria</taxon>
        <taxon>Bacillati</taxon>
        <taxon>Bacillota</taxon>
        <taxon>Bacilli</taxon>
        <taxon>Bacillales</taxon>
        <taxon>Listeriaceae</taxon>
        <taxon>Listeria</taxon>
    </lineage>
</organism>
<dbReference type="Pfam" id="PF00534">
    <property type="entry name" value="Glycos_transf_1"/>
    <property type="match status" value="1"/>
</dbReference>
<sequence>MKVLFIISTFPKLSETFILNQMTGLIDAGIEVEILAWNQVFNEKEHKEVESYHLLEKTTFIDLPSNKGARLRKAIVLFFKMLLTHPFLLKETLNGRKYGQIAYSLRLLFSLPYFLNRKSSDAVICHYGPNGNIAAFYKKNRLLKERTMVFFHGQDVTAFVKKWGEEVYRPLFAQKIELLPVSHFFAKKLTALGAKQEQIDVHRMGIHLGKIEFVRSIEKKRQQIKLLSIGRLTEKKGMDTVIKMMSCLKKASCISVQLTIIGGGGLQQELEDLSKQLEVANDIIFAGYKTQSEIDAAIFEADLLVQLSRTAESGDMEGIPMVLMEAMARGILVLSTKHSGIPELVKHNETGFLVPENAPKEAADEVIRIFSGEVARDKISYQARQEIERNFNLEKWNEKLVKRIKVTREDSGFEKN</sequence>
<evidence type="ECO:0000313" key="5">
    <source>
        <dbReference type="EMBL" id="MBC1520285.1"/>
    </source>
</evidence>
<gene>
    <name evidence="5" type="ORF">HB912_01325</name>
</gene>
<dbReference type="SUPFAM" id="SSF53756">
    <property type="entry name" value="UDP-Glycosyltransferase/glycogen phosphorylase"/>
    <property type="match status" value="1"/>
</dbReference>
<feature type="domain" description="Glycosyl transferase family 1" evidence="4">
    <location>
        <begin position="215"/>
        <end position="385"/>
    </location>
</feature>
<dbReference type="InterPro" id="IPR001296">
    <property type="entry name" value="Glyco_trans_1"/>
</dbReference>
<evidence type="ECO:0000256" key="2">
    <source>
        <dbReference type="ARBA" id="ARBA00022676"/>
    </source>
</evidence>
<evidence type="ECO:0000313" key="6">
    <source>
        <dbReference type="Proteomes" id="UP000559885"/>
    </source>
</evidence>
<dbReference type="EMBL" id="JAARRM010000001">
    <property type="protein sequence ID" value="MBC1520285.1"/>
    <property type="molecule type" value="Genomic_DNA"/>
</dbReference>